<comment type="caution">
    <text evidence="2">The sequence shown here is derived from an EMBL/GenBank/DDBJ whole genome shotgun (WGS) entry which is preliminary data.</text>
</comment>
<organism evidence="2 3">
    <name type="scientific">Leptospira wolffii</name>
    <dbReference type="NCBI Taxonomy" id="409998"/>
    <lineage>
        <taxon>Bacteria</taxon>
        <taxon>Pseudomonadati</taxon>
        <taxon>Spirochaetota</taxon>
        <taxon>Spirochaetia</taxon>
        <taxon>Leptospirales</taxon>
        <taxon>Leptospiraceae</taxon>
        <taxon>Leptospira</taxon>
    </lineage>
</organism>
<name>A0A2M9ZH43_9LEPT</name>
<dbReference type="AlphaFoldDB" id="A0A2M9ZH43"/>
<gene>
    <name evidence="2" type="ORF">CH371_07030</name>
</gene>
<reference evidence="2 3" key="1">
    <citation type="submission" date="2017-07" db="EMBL/GenBank/DDBJ databases">
        <title>Leptospira spp. isolated from tropical soils.</title>
        <authorList>
            <person name="Thibeaux R."/>
            <person name="Iraola G."/>
            <person name="Ferres I."/>
            <person name="Bierque E."/>
            <person name="Girault D."/>
            <person name="Soupe-Gilbert M.-E."/>
            <person name="Picardeau M."/>
            <person name="Goarant C."/>
        </authorList>
    </citation>
    <scope>NUCLEOTIDE SEQUENCE [LARGE SCALE GENOMIC DNA]</scope>
    <source>
        <strain evidence="2 3">FH2-C-A2</strain>
    </source>
</reference>
<protein>
    <submittedName>
        <fullName evidence="2">Uncharacterized protein</fullName>
    </submittedName>
</protein>
<proteinExistence type="predicted"/>
<evidence type="ECO:0000313" key="2">
    <source>
        <dbReference type="EMBL" id="PJZ67743.1"/>
    </source>
</evidence>
<dbReference type="EMBL" id="NPDT01000001">
    <property type="protein sequence ID" value="PJZ67743.1"/>
    <property type="molecule type" value="Genomic_DNA"/>
</dbReference>
<sequence>MKNLKSRIQKPNSNSPNRIPSKSIRKDKPEKPKQRKLGILEGKASYRIPGDFQITEEEFLNL</sequence>
<feature type="region of interest" description="Disordered" evidence="1">
    <location>
        <begin position="1"/>
        <end position="42"/>
    </location>
</feature>
<feature type="compositionally biased region" description="Polar residues" evidence="1">
    <location>
        <begin position="9"/>
        <end position="20"/>
    </location>
</feature>
<evidence type="ECO:0000256" key="1">
    <source>
        <dbReference type="SAM" id="MobiDB-lite"/>
    </source>
</evidence>
<evidence type="ECO:0000313" key="3">
    <source>
        <dbReference type="Proteomes" id="UP000231912"/>
    </source>
</evidence>
<dbReference type="Proteomes" id="UP000231912">
    <property type="component" value="Unassembled WGS sequence"/>
</dbReference>
<accession>A0A2M9ZH43</accession>